<dbReference type="InterPro" id="IPR053154">
    <property type="entry name" value="c-di-AMP_regulator"/>
</dbReference>
<dbReference type="EMBL" id="SLVV01000022">
    <property type="protein sequence ID" value="TCN18024.1"/>
    <property type="molecule type" value="Genomic_DNA"/>
</dbReference>
<sequence length="415" mass="45439">MDKWLDNPWFLKALALLLAFLLFLSVSSTDPGKPGDVNVPSDENSETIADVPVKSYYDTENLVVSGVPKTVDITIEGPKNIVQQARALRDFEVFVDLTKEGMGNHQVQLQIKDISEKLEVTIDPSYITVSIQERVTKEYKVNADYNTSMIQDGYIAGTASVEPSNVKITGAKDIIDTISYVKANVTLNDNLSENLTREAGVLVLDKDMNKLNVTVEPETVEVTIPVKPSSKDVPIDIITKGEPPEGVTIESITSNVKEATIMANPDVLKGVSKVRVEVDVSNVTEDTEVTLPVIISNGVVSVSPETAKLSIKVEKQEEKKVTNIPITIEGQSEDYEVEFLNPENGRSSVTVTGQAESVESLDESDFKFLIDVSGLEEGEHTVDIQSSAPKDVEWKPSIEQANISITKKEEETQAE</sequence>
<keyword evidence="2" id="KW-1185">Reference proteome</keyword>
<reference evidence="1 2" key="1">
    <citation type="journal article" date="2015" name="Stand. Genomic Sci.">
        <title>Genomic Encyclopedia of Bacterial and Archaeal Type Strains, Phase III: the genomes of soil and plant-associated and newly described type strains.</title>
        <authorList>
            <person name="Whitman W.B."/>
            <person name="Woyke T."/>
            <person name="Klenk H.P."/>
            <person name="Zhou Y."/>
            <person name="Lilburn T.G."/>
            <person name="Beck B.J."/>
            <person name="De Vos P."/>
            <person name="Vandamme P."/>
            <person name="Eisen J.A."/>
            <person name="Garrity G."/>
            <person name="Hugenholtz P."/>
            <person name="Kyrpides N.C."/>
        </authorList>
    </citation>
    <scope>NUCLEOTIDE SEQUENCE [LARGE SCALE GENOMIC DNA]</scope>
    <source>
        <strain evidence="1 2">CV53</strain>
    </source>
</reference>
<dbReference type="Pfam" id="PF07949">
    <property type="entry name" value="YbbR"/>
    <property type="match status" value="4"/>
</dbReference>
<dbReference type="AlphaFoldDB" id="A0A4R2AXV1"/>
<dbReference type="Proteomes" id="UP000295689">
    <property type="component" value="Unassembled WGS sequence"/>
</dbReference>
<dbReference type="PANTHER" id="PTHR37804">
    <property type="entry name" value="CDAA REGULATORY PROTEIN CDAR"/>
    <property type="match status" value="1"/>
</dbReference>
<comment type="caution">
    <text evidence="1">The sequence shown here is derived from an EMBL/GenBank/DDBJ whole genome shotgun (WGS) entry which is preliminary data.</text>
</comment>
<dbReference type="InterPro" id="IPR012505">
    <property type="entry name" value="YbbR"/>
</dbReference>
<evidence type="ECO:0000313" key="2">
    <source>
        <dbReference type="Proteomes" id="UP000295689"/>
    </source>
</evidence>
<protein>
    <submittedName>
        <fullName evidence="1">YbbR domain-containing protein</fullName>
    </submittedName>
</protein>
<dbReference type="PANTHER" id="PTHR37804:SF1">
    <property type="entry name" value="CDAA REGULATORY PROTEIN CDAR"/>
    <property type="match status" value="1"/>
</dbReference>
<gene>
    <name evidence="1" type="ORF">EV146_12244</name>
</gene>
<name>A0A4R2AXV1_9BACI</name>
<dbReference type="Gene3D" id="2.170.120.40">
    <property type="entry name" value="YbbR-like domain"/>
    <property type="match status" value="2"/>
</dbReference>
<accession>A0A4R2AXV1</accession>
<dbReference type="Gene3D" id="2.170.120.30">
    <property type="match status" value="2"/>
</dbReference>
<evidence type="ECO:0000313" key="1">
    <source>
        <dbReference type="EMBL" id="TCN18024.1"/>
    </source>
</evidence>
<proteinExistence type="predicted"/>
<organism evidence="1 2">
    <name type="scientific">Mesobacillus foraminis</name>
    <dbReference type="NCBI Taxonomy" id="279826"/>
    <lineage>
        <taxon>Bacteria</taxon>
        <taxon>Bacillati</taxon>
        <taxon>Bacillota</taxon>
        <taxon>Bacilli</taxon>
        <taxon>Bacillales</taxon>
        <taxon>Bacillaceae</taxon>
        <taxon>Mesobacillus</taxon>
    </lineage>
</organism>
<dbReference type="RefSeq" id="WP_132011488.1">
    <property type="nucleotide sequence ID" value="NZ_JABUHM010000022.1"/>
</dbReference>